<keyword evidence="3" id="KW-1185">Reference proteome</keyword>
<comment type="caution">
    <text evidence="2">The sequence shown here is derived from an EMBL/GenBank/DDBJ whole genome shotgun (WGS) entry which is preliminary data.</text>
</comment>
<sequence>MSGQDDEPADPYGLGPDARISVGGYFPSTSAPVADPPVPDEVMQEVLRSLALLEQTYPAWRFWRLTASNGTPGGWKAVRRIPLTHAQRVAGLISIIERGDVPGLVMALAVQDEIAHQTGYA</sequence>
<name>A0ABW2P274_9ACTN</name>
<dbReference type="EMBL" id="JBHTCG010000006">
    <property type="protein sequence ID" value="MFC7382844.1"/>
    <property type="molecule type" value="Genomic_DNA"/>
</dbReference>
<proteinExistence type="predicted"/>
<gene>
    <name evidence="2" type="ORF">ACFQSB_11560</name>
</gene>
<evidence type="ECO:0000313" key="2">
    <source>
        <dbReference type="EMBL" id="MFC7382844.1"/>
    </source>
</evidence>
<protein>
    <submittedName>
        <fullName evidence="2">Uncharacterized protein</fullName>
    </submittedName>
</protein>
<dbReference type="Proteomes" id="UP001596496">
    <property type="component" value="Unassembled WGS sequence"/>
</dbReference>
<feature type="region of interest" description="Disordered" evidence="1">
    <location>
        <begin position="1"/>
        <end position="36"/>
    </location>
</feature>
<dbReference type="RefSeq" id="WP_380826194.1">
    <property type="nucleotide sequence ID" value="NZ_JBHTCG010000006.1"/>
</dbReference>
<evidence type="ECO:0000313" key="3">
    <source>
        <dbReference type="Proteomes" id="UP001596496"/>
    </source>
</evidence>
<organism evidence="2 3">
    <name type="scientific">Sphaerisporangium rhizosphaerae</name>
    <dbReference type="NCBI Taxonomy" id="2269375"/>
    <lineage>
        <taxon>Bacteria</taxon>
        <taxon>Bacillati</taxon>
        <taxon>Actinomycetota</taxon>
        <taxon>Actinomycetes</taxon>
        <taxon>Streptosporangiales</taxon>
        <taxon>Streptosporangiaceae</taxon>
        <taxon>Sphaerisporangium</taxon>
    </lineage>
</organism>
<reference evidence="3" key="1">
    <citation type="journal article" date="2019" name="Int. J. Syst. Evol. Microbiol.">
        <title>The Global Catalogue of Microorganisms (GCM) 10K type strain sequencing project: providing services to taxonomists for standard genome sequencing and annotation.</title>
        <authorList>
            <consortium name="The Broad Institute Genomics Platform"/>
            <consortium name="The Broad Institute Genome Sequencing Center for Infectious Disease"/>
            <person name="Wu L."/>
            <person name="Ma J."/>
        </authorList>
    </citation>
    <scope>NUCLEOTIDE SEQUENCE [LARGE SCALE GENOMIC DNA]</scope>
    <source>
        <strain evidence="3">CECT 7649</strain>
    </source>
</reference>
<accession>A0ABW2P274</accession>
<evidence type="ECO:0000256" key="1">
    <source>
        <dbReference type="SAM" id="MobiDB-lite"/>
    </source>
</evidence>